<reference evidence="4" key="1">
    <citation type="journal article" date="2014" name="Front. Microbiol.">
        <title>High frequency of phylogenetically diverse reductive dehalogenase-homologous genes in deep subseafloor sedimentary metagenomes.</title>
        <authorList>
            <person name="Kawai M."/>
            <person name="Futagami T."/>
            <person name="Toyoda A."/>
            <person name="Takaki Y."/>
            <person name="Nishi S."/>
            <person name="Hori S."/>
            <person name="Arai W."/>
            <person name="Tsubouchi T."/>
            <person name="Morono Y."/>
            <person name="Uchiyama I."/>
            <person name="Ito T."/>
            <person name="Fujiyama A."/>
            <person name="Inagaki F."/>
            <person name="Takami H."/>
        </authorList>
    </citation>
    <scope>NUCLEOTIDE SEQUENCE</scope>
    <source>
        <strain evidence="4">Expedition CK06-06</strain>
    </source>
</reference>
<comment type="similarity">
    <text evidence="1">Belongs to the glycosyl hydrolase 1 family.</text>
</comment>
<keyword evidence="2" id="KW-0378">Hydrolase</keyword>
<protein>
    <recommendedName>
        <fullName evidence="5">Beta-glucosidase</fullName>
    </recommendedName>
</protein>
<dbReference type="EMBL" id="BARV01008680">
    <property type="protein sequence ID" value="GAI06788.1"/>
    <property type="molecule type" value="Genomic_DNA"/>
</dbReference>
<evidence type="ECO:0000256" key="3">
    <source>
        <dbReference type="ARBA" id="ARBA00023295"/>
    </source>
</evidence>
<dbReference type="PANTHER" id="PTHR10353">
    <property type="entry name" value="GLYCOSYL HYDROLASE"/>
    <property type="match status" value="1"/>
</dbReference>
<keyword evidence="3" id="KW-0326">Glycosidase</keyword>
<sequence length="181" mass="20248">MPSHVITFPDDFVWGAATSAYQIEGAWDEDGKGESIWDHFCHTTGTIEDGSTGDVACDHYHRWPEDITLMKELGLKAYRFSVSWPRILPAGRGKVNQAGLDFYSRLVDGLLEAGIEPFLTLYHWDLPQSLQDEGGWAARSTAEAFVEYADVLSRHLGDRVKHWITKIKAGAAPLRGVMSLR</sequence>
<gene>
    <name evidence="4" type="ORF">S06H3_17382</name>
</gene>
<dbReference type="Pfam" id="PF00232">
    <property type="entry name" value="Glyco_hydro_1"/>
    <property type="match status" value="1"/>
</dbReference>
<proteinExistence type="inferred from homology"/>
<dbReference type="InterPro" id="IPR001360">
    <property type="entry name" value="Glyco_hydro_1"/>
</dbReference>
<evidence type="ECO:0008006" key="5">
    <source>
        <dbReference type="Google" id="ProtNLM"/>
    </source>
</evidence>
<organism evidence="4">
    <name type="scientific">marine sediment metagenome</name>
    <dbReference type="NCBI Taxonomy" id="412755"/>
    <lineage>
        <taxon>unclassified sequences</taxon>
        <taxon>metagenomes</taxon>
        <taxon>ecological metagenomes</taxon>
    </lineage>
</organism>
<dbReference type="AlphaFoldDB" id="X1KJC2"/>
<dbReference type="GO" id="GO:0005829">
    <property type="term" value="C:cytosol"/>
    <property type="evidence" value="ECO:0007669"/>
    <property type="project" value="TreeGrafter"/>
</dbReference>
<dbReference type="GO" id="GO:0016052">
    <property type="term" value="P:carbohydrate catabolic process"/>
    <property type="evidence" value="ECO:0007669"/>
    <property type="project" value="TreeGrafter"/>
</dbReference>
<dbReference type="GO" id="GO:0008422">
    <property type="term" value="F:beta-glucosidase activity"/>
    <property type="evidence" value="ECO:0007669"/>
    <property type="project" value="TreeGrafter"/>
</dbReference>
<dbReference type="InterPro" id="IPR033132">
    <property type="entry name" value="GH_1_N_CS"/>
</dbReference>
<dbReference type="PROSITE" id="PS00653">
    <property type="entry name" value="GLYCOSYL_HYDROL_F1_2"/>
    <property type="match status" value="1"/>
</dbReference>
<dbReference type="InterPro" id="IPR017853">
    <property type="entry name" value="GH"/>
</dbReference>
<dbReference type="Gene3D" id="3.20.20.80">
    <property type="entry name" value="Glycosidases"/>
    <property type="match status" value="1"/>
</dbReference>
<evidence type="ECO:0000256" key="2">
    <source>
        <dbReference type="ARBA" id="ARBA00022801"/>
    </source>
</evidence>
<dbReference type="PANTHER" id="PTHR10353:SF36">
    <property type="entry name" value="LP05116P"/>
    <property type="match status" value="1"/>
</dbReference>
<comment type="caution">
    <text evidence="4">The sequence shown here is derived from an EMBL/GenBank/DDBJ whole genome shotgun (WGS) entry which is preliminary data.</text>
</comment>
<evidence type="ECO:0000313" key="4">
    <source>
        <dbReference type="EMBL" id="GAI06788.1"/>
    </source>
</evidence>
<evidence type="ECO:0000256" key="1">
    <source>
        <dbReference type="ARBA" id="ARBA00010838"/>
    </source>
</evidence>
<dbReference type="SUPFAM" id="SSF51445">
    <property type="entry name" value="(Trans)glycosidases"/>
    <property type="match status" value="1"/>
</dbReference>
<accession>X1KJC2</accession>
<name>X1KJC2_9ZZZZ</name>